<reference evidence="2" key="1">
    <citation type="submission" date="2023-03" db="EMBL/GenBank/DDBJ databases">
        <title>Massive genome expansion in bonnet fungi (Mycena s.s.) driven by repeated elements and novel gene families across ecological guilds.</title>
        <authorList>
            <consortium name="Lawrence Berkeley National Laboratory"/>
            <person name="Harder C.B."/>
            <person name="Miyauchi S."/>
            <person name="Viragh M."/>
            <person name="Kuo A."/>
            <person name="Thoen E."/>
            <person name="Andreopoulos B."/>
            <person name="Lu D."/>
            <person name="Skrede I."/>
            <person name="Drula E."/>
            <person name="Henrissat B."/>
            <person name="Morin E."/>
            <person name="Kohler A."/>
            <person name="Barry K."/>
            <person name="LaButti K."/>
            <person name="Morin E."/>
            <person name="Salamov A."/>
            <person name="Lipzen A."/>
            <person name="Mereny Z."/>
            <person name="Hegedus B."/>
            <person name="Baldrian P."/>
            <person name="Stursova M."/>
            <person name="Weitz H."/>
            <person name="Taylor A."/>
            <person name="Grigoriev I.V."/>
            <person name="Nagy L.G."/>
            <person name="Martin F."/>
            <person name="Kauserud H."/>
        </authorList>
    </citation>
    <scope>NUCLEOTIDE SEQUENCE</scope>
    <source>
        <strain evidence="2">CBHHK002</strain>
    </source>
</reference>
<proteinExistence type="predicted"/>
<accession>A0AAD7EBX8</accession>
<evidence type="ECO:0000313" key="3">
    <source>
        <dbReference type="Proteomes" id="UP001218218"/>
    </source>
</evidence>
<comment type="caution">
    <text evidence="2">The sequence shown here is derived from an EMBL/GenBank/DDBJ whole genome shotgun (WGS) entry which is preliminary data.</text>
</comment>
<feature type="region of interest" description="Disordered" evidence="1">
    <location>
        <begin position="144"/>
        <end position="193"/>
    </location>
</feature>
<keyword evidence="3" id="KW-1185">Reference proteome</keyword>
<evidence type="ECO:0000256" key="1">
    <source>
        <dbReference type="SAM" id="MobiDB-lite"/>
    </source>
</evidence>
<evidence type="ECO:0000313" key="2">
    <source>
        <dbReference type="EMBL" id="KAJ7309270.1"/>
    </source>
</evidence>
<feature type="compositionally biased region" description="Basic and acidic residues" evidence="1">
    <location>
        <begin position="162"/>
        <end position="176"/>
    </location>
</feature>
<name>A0AAD7EBX8_9AGAR</name>
<dbReference type="EMBL" id="JARIHO010000082">
    <property type="protein sequence ID" value="KAJ7309270.1"/>
    <property type="molecule type" value="Genomic_DNA"/>
</dbReference>
<protein>
    <submittedName>
        <fullName evidence="2">Uncharacterized protein</fullName>
    </submittedName>
</protein>
<sequence>MSITVIDGTGQKTAVIFNQWGSPVRQGFNQVTATISSPFDPPALEPSDAPPPAVEPGILNCIENSDRQIANTKISAHAKLPNKGELALKFRIWGAHGRGGVPEVGWEIQMVENDFIEVFQLSTPMNESTRMEFTCSVCWDPSTRRRPGTGVPVDGPTRPVPVRHETTSHRLSDGSRSRQTGPVAVADGDGSEP</sequence>
<dbReference type="Proteomes" id="UP001218218">
    <property type="component" value="Unassembled WGS sequence"/>
</dbReference>
<organism evidence="2 3">
    <name type="scientific">Mycena albidolilacea</name>
    <dbReference type="NCBI Taxonomy" id="1033008"/>
    <lineage>
        <taxon>Eukaryota</taxon>
        <taxon>Fungi</taxon>
        <taxon>Dikarya</taxon>
        <taxon>Basidiomycota</taxon>
        <taxon>Agaricomycotina</taxon>
        <taxon>Agaricomycetes</taxon>
        <taxon>Agaricomycetidae</taxon>
        <taxon>Agaricales</taxon>
        <taxon>Marasmiineae</taxon>
        <taxon>Mycenaceae</taxon>
        <taxon>Mycena</taxon>
    </lineage>
</organism>
<gene>
    <name evidence="2" type="ORF">DFH08DRAFT_1049883</name>
</gene>
<dbReference type="AlphaFoldDB" id="A0AAD7EBX8"/>